<evidence type="ECO:0000313" key="3">
    <source>
        <dbReference type="Proteomes" id="UP000016932"/>
    </source>
</evidence>
<sequence length="365" mass="40829">MPDSEIIATTTPIAQHSDIRSRTPRSSHQTLKHTAPTPCLEETHFSNSGRAKKTTGPVEVLEEPRNVLKPDGNCNSTLISNSSVSHYQENTVPEDDGFEMPAYQKKRARTEFRKAAVSNAINEVEAAKAMDPSDEGSWKRLNDAQAVLAQARKEDNRRLAMQQKAAEAARPRHKSIVIGKYGHRSLYEAQPKTKNHGVRFSDQIPGAIFYHEEVRRLAGHPSIKPGDPGTFQDHRGIWHFAKGRFLVSYSRQHAKINEVEILTFGNTGVAKVPEEELCEYINLKPKGVVNYKPQVLGAPVLEVQTKIGRRFVDRDTMLVRVSCPHTRDLDCDELEKVGSITNESLRILIASIQKFPGRNALTEGK</sequence>
<name>M2YUD8_PSEFD</name>
<feature type="region of interest" description="Disordered" evidence="1">
    <location>
        <begin position="1"/>
        <end position="58"/>
    </location>
</feature>
<dbReference type="EMBL" id="KB446560">
    <property type="protein sequence ID" value="EME81340.1"/>
    <property type="molecule type" value="Genomic_DNA"/>
</dbReference>
<keyword evidence="3" id="KW-1185">Reference proteome</keyword>
<dbReference type="GeneID" id="19333596"/>
<dbReference type="eggNOG" id="ENOG502RHG9">
    <property type="taxonomic scope" value="Eukaryota"/>
</dbReference>
<evidence type="ECO:0000256" key="1">
    <source>
        <dbReference type="SAM" id="MobiDB-lite"/>
    </source>
</evidence>
<dbReference type="HOGENOM" id="CLU_758944_0_0_1"/>
<dbReference type="VEuPathDB" id="FungiDB:MYCFIDRAFT_176625"/>
<reference evidence="2 3" key="1">
    <citation type="journal article" date="2012" name="PLoS Pathog.">
        <title>Diverse lifestyles and strategies of plant pathogenesis encoded in the genomes of eighteen Dothideomycetes fungi.</title>
        <authorList>
            <person name="Ohm R.A."/>
            <person name="Feau N."/>
            <person name="Henrissat B."/>
            <person name="Schoch C.L."/>
            <person name="Horwitz B.A."/>
            <person name="Barry K.W."/>
            <person name="Condon B.J."/>
            <person name="Copeland A.C."/>
            <person name="Dhillon B."/>
            <person name="Glaser F."/>
            <person name="Hesse C.N."/>
            <person name="Kosti I."/>
            <person name="LaButti K."/>
            <person name="Lindquist E.A."/>
            <person name="Lucas S."/>
            <person name="Salamov A.A."/>
            <person name="Bradshaw R.E."/>
            <person name="Ciuffetti L."/>
            <person name="Hamelin R.C."/>
            <person name="Kema G.H.J."/>
            <person name="Lawrence C."/>
            <person name="Scott J.A."/>
            <person name="Spatafora J.W."/>
            <person name="Turgeon B.G."/>
            <person name="de Wit P.J.G.M."/>
            <person name="Zhong S."/>
            <person name="Goodwin S.B."/>
            <person name="Grigoriev I.V."/>
        </authorList>
    </citation>
    <scope>NUCLEOTIDE SEQUENCE [LARGE SCALE GENOMIC DNA]</scope>
    <source>
        <strain evidence="2 3">CIRAD86</strain>
    </source>
</reference>
<dbReference type="OrthoDB" id="3881872at2759"/>
<proteinExistence type="predicted"/>
<protein>
    <submittedName>
        <fullName evidence="2">Uncharacterized protein</fullName>
    </submittedName>
</protein>
<accession>M2YUD8</accession>
<dbReference type="AlphaFoldDB" id="M2YUD8"/>
<gene>
    <name evidence="2" type="ORF">MYCFIDRAFT_176625</name>
</gene>
<dbReference type="RefSeq" id="XP_007928558.1">
    <property type="nucleotide sequence ID" value="XM_007930367.1"/>
</dbReference>
<organism evidence="2 3">
    <name type="scientific">Pseudocercospora fijiensis (strain CIRAD86)</name>
    <name type="common">Black leaf streak disease fungus</name>
    <name type="synonym">Mycosphaerella fijiensis</name>
    <dbReference type="NCBI Taxonomy" id="383855"/>
    <lineage>
        <taxon>Eukaryota</taxon>
        <taxon>Fungi</taxon>
        <taxon>Dikarya</taxon>
        <taxon>Ascomycota</taxon>
        <taxon>Pezizomycotina</taxon>
        <taxon>Dothideomycetes</taxon>
        <taxon>Dothideomycetidae</taxon>
        <taxon>Mycosphaerellales</taxon>
        <taxon>Mycosphaerellaceae</taxon>
        <taxon>Pseudocercospora</taxon>
    </lineage>
</organism>
<evidence type="ECO:0000313" key="2">
    <source>
        <dbReference type="EMBL" id="EME81340.1"/>
    </source>
</evidence>
<dbReference type="KEGG" id="pfj:MYCFIDRAFT_176625"/>
<dbReference type="Proteomes" id="UP000016932">
    <property type="component" value="Unassembled WGS sequence"/>
</dbReference>